<name>A0A1G2G5S7_9BACT</name>
<proteinExistence type="predicted"/>
<dbReference type="Proteomes" id="UP000177785">
    <property type="component" value="Unassembled WGS sequence"/>
</dbReference>
<evidence type="ECO:0000256" key="1">
    <source>
        <dbReference type="SAM" id="Phobius"/>
    </source>
</evidence>
<dbReference type="InterPro" id="IPR045584">
    <property type="entry name" value="Pilin-like"/>
</dbReference>
<sequence>MKLDFSIPKTRHFIKASVLVAVVFVIPTGWLAYHFICNPYGGIGGGAAHVYNVRSGDLDRARDKSSIQLALELYKEKNLHYPERLQELLENNYIDSKKITDPITNEVYVYVLWKDGEDYVIKIPFGTLPSTVDFDRHLMKARKSSMEKRLKNDLDGVVSGINCNDPIYCAGKDTYPR</sequence>
<organism evidence="2 3">
    <name type="scientific">Candidatus Ryanbacteria bacterium RIFCSPHIGHO2_01_FULL_48_27</name>
    <dbReference type="NCBI Taxonomy" id="1802115"/>
    <lineage>
        <taxon>Bacteria</taxon>
        <taxon>Candidatus Ryaniibacteriota</taxon>
    </lineage>
</organism>
<accession>A0A1G2G5S7</accession>
<protein>
    <submittedName>
        <fullName evidence="2">Uncharacterized protein</fullName>
    </submittedName>
</protein>
<keyword evidence="1" id="KW-1133">Transmembrane helix</keyword>
<evidence type="ECO:0000313" key="2">
    <source>
        <dbReference type="EMBL" id="OGZ45300.1"/>
    </source>
</evidence>
<evidence type="ECO:0000313" key="3">
    <source>
        <dbReference type="Proteomes" id="UP000177785"/>
    </source>
</evidence>
<gene>
    <name evidence="2" type="ORF">A2756_01615</name>
</gene>
<dbReference type="SUPFAM" id="SSF54523">
    <property type="entry name" value="Pili subunits"/>
    <property type="match status" value="1"/>
</dbReference>
<keyword evidence="1" id="KW-0812">Transmembrane</keyword>
<feature type="transmembrane region" description="Helical" evidence="1">
    <location>
        <begin position="12"/>
        <end position="33"/>
    </location>
</feature>
<dbReference type="EMBL" id="MHNL01000007">
    <property type="protein sequence ID" value="OGZ45300.1"/>
    <property type="molecule type" value="Genomic_DNA"/>
</dbReference>
<dbReference type="AlphaFoldDB" id="A0A1G2G5S7"/>
<keyword evidence="1" id="KW-0472">Membrane</keyword>
<reference evidence="2 3" key="1">
    <citation type="journal article" date="2016" name="Nat. Commun.">
        <title>Thousands of microbial genomes shed light on interconnected biogeochemical processes in an aquifer system.</title>
        <authorList>
            <person name="Anantharaman K."/>
            <person name="Brown C.T."/>
            <person name="Hug L.A."/>
            <person name="Sharon I."/>
            <person name="Castelle C.J."/>
            <person name="Probst A.J."/>
            <person name="Thomas B.C."/>
            <person name="Singh A."/>
            <person name="Wilkins M.J."/>
            <person name="Karaoz U."/>
            <person name="Brodie E.L."/>
            <person name="Williams K.H."/>
            <person name="Hubbard S.S."/>
            <person name="Banfield J.F."/>
        </authorList>
    </citation>
    <scope>NUCLEOTIDE SEQUENCE [LARGE SCALE GENOMIC DNA]</scope>
</reference>
<comment type="caution">
    <text evidence="2">The sequence shown here is derived from an EMBL/GenBank/DDBJ whole genome shotgun (WGS) entry which is preliminary data.</text>
</comment>